<dbReference type="CTD" id="36341672"/>
<dbReference type="GeneID" id="36341672"/>
<feature type="compositionally biased region" description="Basic and acidic residues" evidence="1">
    <location>
        <begin position="41"/>
        <end position="50"/>
    </location>
</feature>
<protein>
    <submittedName>
        <fullName evidence="2">Uncharacterized protein</fullName>
    </submittedName>
</protein>
<feature type="compositionally biased region" description="Polar residues" evidence="1">
    <location>
        <begin position="52"/>
        <end position="61"/>
    </location>
</feature>
<dbReference type="KEGG" id="egl:EGR_05957"/>
<comment type="caution">
    <text evidence="2">The sequence shown here is derived from an EMBL/GenBank/DDBJ whole genome shotgun (WGS) entry which is preliminary data.</text>
</comment>
<dbReference type="AlphaFoldDB" id="W6UZX3"/>
<sequence>MAKRLMRILEFHAADTSPPGNKGLRFHCNAHTCEEGTQYFGDERGKDRSTVHHSGTGNTTSPRLKSFLIAGGFNLAFDGMIKVVNNEFIRGLSNTT</sequence>
<dbReference type="RefSeq" id="XP_024350425.1">
    <property type="nucleotide sequence ID" value="XM_024495206.1"/>
</dbReference>
<gene>
    <name evidence="2" type="ORF">EGR_05957</name>
</gene>
<dbReference type="EMBL" id="APAU02000048">
    <property type="protein sequence ID" value="EUB59229.1"/>
    <property type="molecule type" value="Genomic_DNA"/>
</dbReference>
<dbReference type="Proteomes" id="UP000019149">
    <property type="component" value="Unassembled WGS sequence"/>
</dbReference>
<proteinExistence type="predicted"/>
<evidence type="ECO:0000313" key="2">
    <source>
        <dbReference type="EMBL" id="EUB59229.1"/>
    </source>
</evidence>
<feature type="region of interest" description="Disordered" evidence="1">
    <location>
        <begin position="40"/>
        <end position="61"/>
    </location>
</feature>
<organism evidence="2 3">
    <name type="scientific">Echinococcus granulosus</name>
    <name type="common">Hydatid tapeworm</name>
    <dbReference type="NCBI Taxonomy" id="6210"/>
    <lineage>
        <taxon>Eukaryota</taxon>
        <taxon>Metazoa</taxon>
        <taxon>Spiralia</taxon>
        <taxon>Lophotrochozoa</taxon>
        <taxon>Platyhelminthes</taxon>
        <taxon>Cestoda</taxon>
        <taxon>Eucestoda</taxon>
        <taxon>Cyclophyllidea</taxon>
        <taxon>Taeniidae</taxon>
        <taxon>Echinococcus</taxon>
        <taxon>Echinococcus granulosus group</taxon>
    </lineage>
</organism>
<name>W6UZX3_ECHGR</name>
<evidence type="ECO:0000256" key="1">
    <source>
        <dbReference type="SAM" id="MobiDB-lite"/>
    </source>
</evidence>
<keyword evidence="3" id="KW-1185">Reference proteome</keyword>
<reference evidence="2 3" key="1">
    <citation type="journal article" date="2013" name="Nat. Genet.">
        <title>The genome of the hydatid tapeworm Echinococcus granulosus.</title>
        <authorList>
            <person name="Zheng H."/>
            <person name="Zhang W."/>
            <person name="Zhang L."/>
            <person name="Zhang Z."/>
            <person name="Li J."/>
            <person name="Lu G."/>
            <person name="Zhu Y."/>
            <person name="Wang Y."/>
            <person name="Huang Y."/>
            <person name="Liu J."/>
            <person name="Kang H."/>
            <person name="Chen J."/>
            <person name="Wang L."/>
            <person name="Chen A."/>
            <person name="Yu S."/>
            <person name="Gao Z."/>
            <person name="Jin L."/>
            <person name="Gu W."/>
            <person name="Wang Z."/>
            <person name="Zhao L."/>
            <person name="Shi B."/>
            <person name="Wen H."/>
            <person name="Lin R."/>
            <person name="Jones M.K."/>
            <person name="Brejova B."/>
            <person name="Vinar T."/>
            <person name="Zhao G."/>
            <person name="McManus D.P."/>
            <person name="Chen Z."/>
            <person name="Zhou Y."/>
            <person name="Wang S."/>
        </authorList>
    </citation>
    <scope>NUCLEOTIDE SEQUENCE [LARGE SCALE GENOMIC DNA]</scope>
</reference>
<evidence type="ECO:0000313" key="3">
    <source>
        <dbReference type="Proteomes" id="UP000019149"/>
    </source>
</evidence>
<accession>W6UZX3</accession>